<comment type="similarity">
    <text evidence="1">Belongs to the leucine-binding protein family.</text>
</comment>
<dbReference type="GO" id="GO:0006865">
    <property type="term" value="P:amino acid transport"/>
    <property type="evidence" value="ECO:0007669"/>
    <property type="project" value="UniProtKB-KW"/>
</dbReference>
<dbReference type="PROSITE" id="PS51257">
    <property type="entry name" value="PROKAR_LIPOPROTEIN"/>
    <property type="match status" value="1"/>
</dbReference>
<name>A0A0M9U323_9CHLR</name>
<gene>
    <name evidence="7" type="ORF">LSAC_03144</name>
</gene>
<evidence type="ECO:0000256" key="1">
    <source>
        <dbReference type="ARBA" id="ARBA00010062"/>
    </source>
</evidence>
<sequence length="384" mass="40377">MSKRILVSVFLLAAVLLASCQPAAAPAAPAADTGPIKVAVLAPLSGPVPTFGVSTRDGALMAIEEWNAKGGVLGRKIEAVVEDSQCTPDPAVNAANKVIDQDKVHYIIGEVCSKASIPISEIAEAKGVVQISPTSTNPDVTLKADGSTKKYIFRACFIDPFQGLVMAKFAQGKGYKTAFIMFDQGNDYVRGLAEAFEKSWTEAGGTVVGKETYTSQDTDFSAILAKVAESKAEVLFLPDYYNIVNLVAAQAKEKGVTSVMMGGDGWDSPDLDAKASDGGFFSNHYSPEDTRAKVVDFVKAYSTKYGATPDALAALAYDATYLLLTAIEKAGSDDPAKVAEALAAIELEVVSGKVSFDKSHNPIKAAAVLQVKDGKVSFVESVAP</sequence>
<reference evidence="7" key="1">
    <citation type="journal article" date="2015" name="Genome Announc.">
        <title>Draft Genome Sequences of Anaerolinea thermolimosa IMO-1, Bellilinea caldifistulae GOMI-1, Leptolinea tardivitalis YMTK-2, Levilinea saccharolytica KIBI-1, Longilinea arvoryzae KOME-1, Previously Described as Members of the Class Anaerolineae (Chloroflexi).</title>
        <authorList>
            <person name="Matsuura N."/>
            <person name="Tourlousse M.D."/>
            <person name="Ohashi A."/>
            <person name="Hugenholtz P."/>
            <person name="Sekiguchi Y."/>
        </authorList>
    </citation>
    <scope>NUCLEOTIDE SEQUENCE</scope>
    <source>
        <strain evidence="7">KIBI-1</strain>
    </source>
</reference>
<dbReference type="EMBL" id="DF967975">
    <property type="protein sequence ID" value="GAP19244.1"/>
    <property type="molecule type" value="Genomic_DNA"/>
</dbReference>
<dbReference type="Pfam" id="PF13458">
    <property type="entry name" value="Peripla_BP_6"/>
    <property type="match status" value="1"/>
</dbReference>
<dbReference type="SUPFAM" id="SSF53822">
    <property type="entry name" value="Periplasmic binding protein-like I"/>
    <property type="match status" value="1"/>
</dbReference>
<dbReference type="InterPro" id="IPR051010">
    <property type="entry name" value="BCAA_transport"/>
</dbReference>
<evidence type="ECO:0000259" key="6">
    <source>
        <dbReference type="Pfam" id="PF13458"/>
    </source>
</evidence>
<dbReference type="PRINTS" id="PR00337">
    <property type="entry name" value="LEUILEVALBP"/>
</dbReference>
<dbReference type="CDD" id="cd06347">
    <property type="entry name" value="PBP1_ABC_LivK_ligand_binding-like"/>
    <property type="match status" value="1"/>
</dbReference>
<evidence type="ECO:0000256" key="4">
    <source>
        <dbReference type="ARBA" id="ARBA00022970"/>
    </source>
</evidence>
<evidence type="ECO:0000256" key="2">
    <source>
        <dbReference type="ARBA" id="ARBA00022448"/>
    </source>
</evidence>
<dbReference type="InterPro" id="IPR000709">
    <property type="entry name" value="Leu_Ile_Val-bd"/>
</dbReference>
<dbReference type="InterPro" id="IPR028082">
    <property type="entry name" value="Peripla_BP_I"/>
</dbReference>
<dbReference type="Gene3D" id="3.40.50.2300">
    <property type="match status" value="2"/>
</dbReference>
<keyword evidence="3 5" id="KW-0732">Signal</keyword>
<keyword evidence="4" id="KW-0029">Amino-acid transport</keyword>
<keyword evidence="2" id="KW-0813">Transport</keyword>
<feature type="chain" id="PRO_5005838552" evidence="5">
    <location>
        <begin position="25"/>
        <end position="384"/>
    </location>
</feature>
<dbReference type="RefSeq" id="WP_062419535.1">
    <property type="nucleotide sequence ID" value="NZ_BBXZ01000170.1"/>
</dbReference>
<organism evidence="7">
    <name type="scientific">Levilinea saccharolytica</name>
    <dbReference type="NCBI Taxonomy" id="229921"/>
    <lineage>
        <taxon>Bacteria</taxon>
        <taxon>Bacillati</taxon>
        <taxon>Chloroflexota</taxon>
        <taxon>Anaerolineae</taxon>
        <taxon>Anaerolineales</taxon>
        <taxon>Anaerolineaceae</taxon>
        <taxon>Levilinea</taxon>
    </lineage>
</organism>
<dbReference type="OrthoDB" id="9783240at2"/>
<dbReference type="PANTHER" id="PTHR30483:SF6">
    <property type="entry name" value="PERIPLASMIC BINDING PROTEIN OF ABC TRANSPORTER FOR NATURAL AMINO ACIDS"/>
    <property type="match status" value="1"/>
</dbReference>
<protein>
    <submittedName>
        <fullName evidence="7">Amino acid/amide ABC transporter substrate-binding protein, HAAT family</fullName>
    </submittedName>
</protein>
<evidence type="ECO:0000256" key="5">
    <source>
        <dbReference type="SAM" id="SignalP"/>
    </source>
</evidence>
<feature type="signal peptide" evidence="5">
    <location>
        <begin position="1"/>
        <end position="24"/>
    </location>
</feature>
<accession>A0A0M9U323</accession>
<dbReference type="AlphaFoldDB" id="A0A0M9U323"/>
<dbReference type="PANTHER" id="PTHR30483">
    <property type="entry name" value="LEUCINE-SPECIFIC-BINDING PROTEIN"/>
    <property type="match status" value="1"/>
</dbReference>
<evidence type="ECO:0000256" key="3">
    <source>
        <dbReference type="ARBA" id="ARBA00022729"/>
    </source>
</evidence>
<evidence type="ECO:0000313" key="7">
    <source>
        <dbReference type="EMBL" id="GAP19244.1"/>
    </source>
</evidence>
<proteinExistence type="inferred from homology"/>
<feature type="domain" description="Leucine-binding protein" evidence="6">
    <location>
        <begin position="35"/>
        <end position="374"/>
    </location>
</feature>
<dbReference type="InterPro" id="IPR028081">
    <property type="entry name" value="Leu-bd"/>
</dbReference>